<evidence type="ECO:0000313" key="6">
    <source>
        <dbReference type="EMBL" id="CAR21349.1"/>
    </source>
</evidence>
<evidence type="ECO:0000256" key="2">
    <source>
        <dbReference type="PROSITE-ProRule" id="PRU00176"/>
    </source>
</evidence>
<dbReference type="GeneID" id="8290598"/>
<feature type="domain" description="NTF2" evidence="5">
    <location>
        <begin position="10"/>
        <end position="142"/>
    </location>
</feature>
<dbReference type="KEGG" id="lth:KLTH0A07634g"/>
<feature type="region of interest" description="Disordered" evidence="3">
    <location>
        <begin position="248"/>
        <end position="316"/>
    </location>
</feature>
<accession>C5DC42</accession>
<dbReference type="GO" id="GO:0034517">
    <property type="term" value="P:ribophagy"/>
    <property type="evidence" value="ECO:0007669"/>
    <property type="project" value="TreeGrafter"/>
</dbReference>
<dbReference type="Gene3D" id="3.10.450.50">
    <property type="match status" value="1"/>
</dbReference>
<evidence type="ECO:0000259" key="5">
    <source>
        <dbReference type="PROSITE" id="PS50177"/>
    </source>
</evidence>
<dbReference type="InterPro" id="IPR000504">
    <property type="entry name" value="RRM_dom"/>
</dbReference>
<feature type="domain" description="RRM" evidence="4">
    <location>
        <begin position="391"/>
        <end position="467"/>
    </location>
</feature>
<dbReference type="OrthoDB" id="339151at2759"/>
<keyword evidence="7" id="KW-1185">Reference proteome</keyword>
<evidence type="ECO:0000256" key="1">
    <source>
        <dbReference type="ARBA" id="ARBA00022884"/>
    </source>
</evidence>
<dbReference type="GO" id="GO:0005829">
    <property type="term" value="C:cytosol"/>
    <property type="evidence" value="ECO:0007669"/>
    <property type="project" value="TreeGrafter"/>
</dbReference>
<dbReference type="PANTHER" id="PTHR10693:SF20">
    <property type="entry name" value="AT27578P"/>
    <property type="match status" value="1"/>
</dbReference>
<dbReference type="OMA" id="KTYYQRM"/>
<dbReference type="RefSeq" id="XP_002551791.1">
    <property type="nucleotide sequence ID" value="XM_002551745.1"/>
</dbReference>
<dbReference type="InterPro" id="IPR039539">
    <property type="entry name" value="Ras_GTPase_bind_prot"/>
</dbReference>
<dbReference type="HOGENOM" id="CLU_036630_0_0_1"/>
<dbReference type="InterPro" id="IPR018222">
    <property type="entry name" value="Nuclear_transport_factor_2_euk"/>
</dbReference>
<dbReference type="EMBL" id="CU928165">
    <property type="protein sequence ID" value="CAR21349.1"/>
    <property type="molecule type" value="Genomic_DNA"/>
</dbReference>
<feature type="region of interest" description="Disordered" evidence="3">
    <location>
        <begin position="457"/>
        <end position="487"/>
    </location>
</feature>
<dbReference type="STRING" id="559295.C5DC42"/>
<reference evidence="6 7" key="1">
    <citation type="journal article" date="2009" name="Genome Res.">
        <title>Comparative genomics of protoploid Saccharomycetaceae.</title>
        <authorList>
            <consortium name="The Genolevures Consortium"/>
            <person name="Souciet J.-L."/>
            <person name="Dujon B."/>
            <person name="Gaillardin C."/>
            <person name="Johnston M."/>
            <person name="Baret P.V."/>
            <person name="Cliften P."/>
            <person name="Sherman D.J."/>
            <person name="Weissenbach J."/>
            <person name="Westhof E."/>
            <person name="Wincker P."/>
            <person name="Jubin C."/>
            <person name="Poulain J."/>
            <person name="Barbe V."/>
            <person name="Segurens B."/>
            <person name="Artiguenave F."/>
            <person name="Anthouard V."/>
            <person name="Vacherie B."/>
            <person name="Val M.-E."/>
            <person name="Fulton R.S."/>
            <person name="Minx P."/>
            <person name="Wilson R."/>
            <person name="Durrens P."/>
            <person name="Jean G."/>
            <person name="Marck C."/>
            <person name="Martin T."/>
            <person name="Nikolski M."/>
            <person name="Rolland T."/>
            <person name="Seret M.-L."/>
            <person name="Casaregola S."/>
            <person name="Despons L."/>
            <person name="Fairhead C."/>
            <person name="Fischer G."/>
            <person name="Lafontaine I."/>
            <person name="Leh V."/>
            <person name="Lemaire M."/>
            <person name="de Montigny J."/>
            <person name="Neuveglise C."/>
            <person name="Thierry A."/>
            <person name="Blanc-Lenfle I."/>
            <person name="Bleykasten C."/>
            <person name="Diffels J."/>
            <person name="Fritsch E."/>
            <person name="Frangeul L."/>
            <person name="Goeffon A."/>
            <person name="Jauniaux N."/>
            <person name="Kachouri-Lafond R."/>
            <person name="Payen C."/>
            <person name="Potier S."/>
            <person name="Pribylova L."/>
            <person name="Ozanne C."/>
            <person name="Richard G.-F."/>
            <person name="Sacerdot C."/>
            <person name="Straub M.-L."/>
            <person name="Talla E."/>
        </authorList>
    </citation>
    <scope>NUCLEOTIDE SEQUENCE [LARGE SCALE GENOMIC DNA]</scope>
    <source>
        <strain evidence="7">ATCC 56472 / CBS 6340 / NRRL Y-8284</strain>
    </source>
</reference>
<dbReference type="FunCoup" id="C5DC42">
    <property type="interactions" value="275"/>
</dbReference>
<feature type="compositionally biased region" description="Basic and acidic residues" evidence="3">
    <location>
        <begin position="207"/>
        <end position="225"/>
    </location>
</feature>
<dbReference type="InParanoid" id="C5DC42"/>
<dbReference type="InterPro" id="IPR002075">
    <property type="entry name" value="NTF2_dom"/>
</dbReference>
<dbReference type="CDD" id="cd00780">
    <property type="entry name" value="NTF2"/>
    <property type="match status" value="1"/>
</dbReference>
<gene>
    <name evidence="6" type="ordered locus">KLTH0A07634g</name>
</gene>
<keyword evidence="1 2" id="KW-0694">RNA-binding</keyword>
<evidence type="ECO:0000313" key="7">
    <source>
        <dbReference type="Proteomes" id="UP000002036"/>
    </source>
</evidence>
<dbReference type="GO" id="GO:1990904">
    <property type="term" value="C:ribonucleoprotein complex"/>
    <property type="evidence" value="ECO:0007669"/>
    <property type="project" value="TreeGrafter"/>
</dbReference>
<proteinExistence type="predicted"/>
<organism evidence="6 7">
    <name type="scientific">Lachancea thermotolerans (strain ATCC 56472 / CBS 6340 / NRRL Y-8284)</name>
    <name type="common">Yeast</name>
    <name type="synonym">Kluyveromyces thermotolerans</name>
    <dbReference type="NCBI Taxonomy" id="559295"/>
    <lineage>
        <taxon>Eukaryota</taxon>
        <taxon>Fungi</taxon>
        <taxon>Dikarya</taxon>
        <taxon>Ascomycota</taxon>
        <taxon>Saccharomycotina</taxon>
        <taxon>Saccharomycetes</taxon>
        <taxon>Saccharomycetales</taxon>
        <taxon>Saccharomycetaceae</taxon>
        <taxon>Lachancea</taxon>
    </lineage>
</organism>
<dbReference type="InterPro" id="IPR032710">
    <property type="entry name" value="NTF2-like_dom_sf"/>
</dbReference>
<dbReference type="PROSITE" id="PS50102">
    <property type="entry name" value="RRM"/>
    <property type="match status" value="1"/>
</dbReference>
<feature type="compositionally biased region" description="Basic and acidic residues" evidence="3">
    <location>
        <begin position="273"/>
        <end position="284"/>
    </location>
</feature>
<dbReference type="GO" id="GO:0003729">
    <property type="term" value="F:mRNA binding"/>
    <property type="evidence" value="ECO:0007669"/>
    <property type="project" value="TreeGrafter"/>
</dbReference>
<name>C5DC42_LACTC</name>
<dbReference type="PANTHER" id="PTHR10693">
    <property type="entry name" value="RAS GTPASE-ACTIVATING PROTEIN-BINDING PROTEIN"/>
    <property type="match status" value="1"/>
</dbReference>
<dbReference type="AlphaFoldDB" id="C5DC42"/>
<dbReference type="PROSITE" id="PS50177">
    <property type="entry name" value="NTF2_DOMAIN"/>
    <property type="match status" value="1"/>
</dbReference>
<dbReference type="GO" id="GO:1990861">
    <property type="term" value="C:Ubp3-Bre5 deubiquitination complex"/>
    <property type="evidence" value="ECO:0007669"/>
    <property type="project" value="TreeGrafter"/>
</dbReference>
<feature type="compositionally biased region" description="Polar residues" evidence="3">
    <location>
        <begin position="464"/>
        <end position="476"/>
    </location>
</feature>
<feature type="region of interest" description="Disordered" evidence="3">
    <location>
        <begin position="207"/>
        <end position="231"/>
    </location>
</feature>
<protein>
    <submittedName>
        <fullName evidence="6">KLTH0A07634p</fullName>
    </submittedName>
</protein>
<dbReference type="Proteomes" id="UP000002036">
    <property type="component" value="Chromosome A"/>
</dbReference>
<evidence type="ECO:0000259" key="4">
    <source>
        <dbReference type="PROSITE" id="PS50102"/>
    </source>
</evidence>
<dbReference type="SUPFAM" id="SSF54427">
    <property type="entry name" value="NTF2-like"/>
    <property type="match status" value="1"/>
</dbReference>
<dbReference type="GO" id="GO:0016579">
    <property type="term" value="P:protein deubiquitination"/>
    <property type="evidence" value="ECO:0007669"/>
    <property type="project" value="TreeGrafter"/>
</dbReference>
<feature type="compositionally biased region" description="Basic and acidic residues" evidence="3">
    <location>
        <begin position="302"/>
        <end position="316"/>
    </location>
</feature>
<sequence>MTDIDNIQEVGYAFLKTYYQRMHQDPFKVHHLYSTTAELTHVNYQMDFDYTADTLPTTKLTGKENISKFYTRHSKKVKSIQIKIDACDFQFTGSNNSSILILALGELCWANTPSYRFCQNFVLAPVPSNPKIYDVTNDVLRFIPYFPTLIRDGKTSSSNPGAVKDVRKDDYLKEPFCQHIDSEQNIAQKREDNMNNENNREIAEQQHFTDKPKLAEHEQKHDTEKPFQANDMGIVQEAEAGDIQKAEDFDGSEESPVALESNIIDEGVLPEKTNARSDLKKEAYTAEDAPVPSSAQFPSELNHNETTKVKSPEADKPALEPAKKMNWASKLAASESKDVPNATTKYIRAELAPVQPKKAPERKSVSPSGQLKDVKNYKKKQFYYVNKDGFYPVYVRGTGGVSDEQLVRALESEFGTVRKISSQETFAVIDFEDQRCQTEAIERGVLRINNVEVHMEPKTVRKANASTSSTSPSGQRFSKKHTSKRKA</sequence>
<dbReference type="Pfam" id="PF02136">
    <property type="entry name" value="NTF2"/>
    <property type="match status" value="1"/>
</dbReference>
<dbReference type="eggNOG" id="KOG0116">
    <property type="taxonomic scope" value="Eukaryota"/>
</dbReference>
<evidence type="ECO:0000256" key="3">
    <source>
        <dbReference type="SAM" id="MobiDB-lite"/>
    </source>
</evidence>
<feature type="compositionally biased region" description="Basic residues" evidence="3">
    <location>
        <begin position="477"/>
        <end position="487"/>
    </location>
</feature>
<dbReference type="FunFam" id="3.10.450.50:FF:000017">
    <property type="entry name" value="UBP3-associated protein BRE5"/>
    <property type="match status" value="1"/>
</dbReference>